<feature type="domain" description="Arf-GAP" evidence="9">
    <location>
        <begin position="40"/>
        <end position="162"/>
    </location>
</feature>
<dbReference type="InterPro" id="IPR038508">
    <property type="entry name" value="ArfGAP_dom_sf"/>
</dbReference>
<feature type="compositionally biased region" description="Low complexity" evidence="7">
    <location>
        <begin position="162"/>
        <end position="179"/>
    </location>
</feature>
<dbReference type="EMBL" id="CM004397">
    <property type="protein sequence ID" value="OAY36216.1"/>
    <property type="molecule type" value="Genomic_DNA"/>
</dbReference>
<dbReference type="PANTHER" id="PTHR46220:SF2">
    <property type="entry name" value="ADP-RIBOSYLATION FACTOR GTPASE-ACTIVATING PROTEIN AGD11-RELATED"/>
    <property type="match status" value="1"/>
</dbReference>
<dbReference type="AlphaFoldDB" id="A0A251JQV7"/>
<dbReference type="CDD" id="cd04038">
    <property type="entry name" value="C2_ArfGAP"/>
    <property type="match status" value="1"/>
</dbReference>
<dbReference type="Pfam" id="PF01412">
    <property type="entry name" value="ArfGap"/>
    <property type="match status" value="1"/>
</dbReference>
<dbReference type="InterPro" id="IPR044518">
    <property type="entry name" value="ARF_GAP_AGD11/12/13"/>
</dbReference>
<dbReference type="SUPFAM" id="SSF57863">
    <property type="entry name" value="ArfGap/RecO-like zinc finger"/>
    <property type="match status" value="1"/>
</dbReference>
<feature type="domain" description="C2" evidence="8">
    <location>
        <begin position="209"/>
        <end position="323"/>
    </location>
</feature>
<dbReference type="GO" id="GO:0005543">
    <property type="term" value="F:phospholipid binding"/>
    <property type="evidence" value="ECO:0007669"/>
    <property type="project" value="InterPro"/>
</dbReference>
<evidence type="ECO:0000256" key="5">
    <source>
        <dbReference type="ARBA" id="ARBA00022837"/>
    </source>
</evidence>
<feature type="compositionally biased region" description="Basic and acidic residues" evidence="7">
    <location>
        <begin position="180"/>
        <end position="189"/>
    </location>
</feature>
<keyword evidence="4" id="KW-0862">Zinc</keyword>
<dbReference type="OrthoDB" id="73919at2759"/>
<dbReference type="Gramene" id="Manes.11G004400.3.v8.1">
    <property type="protein sequence ID" value="Manes.11G004400.3.v8.1.CDS"/>
    <property type="gene ID" value="Manes.11G004400.v8.1"/>
</dbReference>
<evidence type="ECO:0000313" key="10">
    <source>
        <dbReference type="EMBL" id="OAY36216.1"/>
    </source>
</evidence>
<evidence type="ECO:0000256" key="4">
    <source>
        <dbReference type="ARBA" id="ARBA00022833"/>
    </source>
</evidence>
<dbReference type="PANTHER" id="PTHR46220">
    <property type="entry name" value="ADP-RIBOSYLATION FACTOR GTPASE-ACTIVATING PROTEIN AGD12"/>
    <property type="match status" value="1"/>
</dbReference>
<dbReference type="SMART" id="SM00105">
    <property type="entry name" value="ArfGap"/>
    <property type="match status" value="1"/>
</dbReference>
<dbReference type="GO" id="GO:0005096">
    <property type="term" value="F:GTPase activator activity"/>
    <property type="evidence" value="ECO:0007669"/>
    <property type="project" value="UniProtKB-KW"/>
</dbReference>
<dbReference type="InterPro" id="IPR001164">
    <property type="entry name" value="ArfGAP_dom"/>
</dbReference>
<evidence type="ECO:0000256" key="7">
    <source>
        <dbReference type="SAM" id="MobiDB-lite"/>
    </source>
</evidence>
<dbReference type="SUPFAM" id="SSF49562">
    <property type="entry name" value="C2 domain (Calcium/lipid-binding domain, CaLB)"/>
    <property type="match status" value="1"/>
</dbReference>
<dbReference type="Gramene" id="Manes.11G004400.1.v8.1">
    <property type="protein sequence ID" value="Manes.11G004400.1.v8.1.CDS"/>
    <property type="gene ID" value="Manes.11G004400.v8.1"/>
</dbReference>
<evidence type="ECO:0000256" key="2">
    <source>
        <dbReference type="ARBA" id="ARBA00022723"/>
    </source>
</evidence>
<keyword evidence="1" id="KW-0343">GTPase activation</keyword>
<keyword evidence="11" id="KW-1185">Reference proteome</keyword>
<reference evidence="10 11" key="1">
    <citation type="submission" date="2016-02" db="EMBL/GenBank/DDBJ databases">
        <title>WGS assembly of Manihot esculenta.</title>
        <authorList>
            <person name="Bredeson J.V."/>
            <person name="Prochnik S.E."/>
            <person name="Lyons J.B."/>
            <person name="Schmutz J."/>
            <person name="Grimwood J."/>
            <person name="Vrebalov J."/>
            <person name="Bart R.S."/>
            <person name="Amuge T."/>
            <person name="Ferguson M.E."/>
            <person name="Green R."/>
            <person name="Putnam N."/>
            <person name="Stites J."/>
            <person name="Rounsley S."/>
            <person name="Rokhsar D.S."/>
        </authorList>
    </citation>
    <scope>NUCLEOTIDE SEQUENCE [LARGE SCALE GENOMIC DNA]</scope>
    <source>
        <strain evidence="11">cv. AM560-2</strain>
        <tissue evidence="10">Leaf</tissue>
    </source>
</reference>
<evidence type="ECO:0000259" key="9">
    <source>
        <dbReference type="PROSITE" id="PS50115"/>
    </source>
</evidence>
<protein>
    <recommendedName>
        <fullName evidence="12">Arf-GAP domain-containing protein</fullName>
    </recommendedName>
</protein>
<dbReference type="PROSITE" id="PS50004">
    <property type="entry name" value="C2"/>
    <property type="match status" value="1"/>
</dbReference>
<dbReference type="InterPro" id="IPR037278">
    <property type="entry name" value="ARFGAP/RecO"/>
</dbReference>
<dbReference type="InterPro" id="IPR000008">
    <property type="entry name" value="C2_dom"/>
</dbReference>
<dbReference type="FunFam" id="1.10.220.150:FF:000009">
    <property type="entry name" value="stromal membrane-associated protein 1 isoform X1"/>
    <property type="match status" value="1"/>
</dbReference>
<name>A0A251JQV7_MANES</name>
<evidence type="ECO:0000256" key="3">
    <source>
        <dbReference type="ARBA" id="ARBA00022771"/>
    </source>
</evidence>
<evidence type="ECO:0000256" key="1">
    <source>
        <dbReference type="ARBA" id="ARBA00022468"/>
    </source>
</evidence>
<dbReference type="STRING" id="3983.A0A251JQV7"/>
<dbReference type="Proteomes" id="UP000091857">
    <property type="component" value="Chromosome 11"/>
</dbReference>
<keyword evidence="2" id="KW-0479">Metal-binding</keyword>
<evidence type="ECO:0008006" key="12">
    <source>
        <dbReference type="Google" id="ProtNLM"/>
    </source>
</evidence>
<dbReference type="CDD" id="cd08204">
    <property type="entry name" value="ArfGap"/>
    <property type="match status" value="1"/>
</dbReference>
<dbReference type="EMBL" id="CM004397">
    <property type="protein sequence ID" value="OAY36215.1"/>
    <property type="molecule type" value="Genomic_DNA"/>
</dbReference>
<dbReference type="FunFam" id="2.60.40.150:FF:000190">
    <property type="entry name" value="ADP-ribosylation factor GTPase-activating protein AGD12"/>
    <property type="match status" value="1"/>
</dbReference>
<dbReference type="PROSITE" id="PS50115">
    <property type="entry name" value="ARFGAP"/>
    <property type="match status" value="1"/>
</dbReference>
<evidence type="ECO:0000256" key="6">
    <source>
        <dbReference type="PROSITE-ProRule" id="PRU00288"/>
    </source>
</evidence>
<organism evidence="10 11">
    <name type="scientific">Manihot esculenta</name>
    <name type="common">Cassava</name>
    <name type="synonym">Jatropha manihot</name>
    <dbReference type="NCBI Taxonomy" id="3983"/>
    <lineage>
        <taxon>Eukaryota</taxon>
        <taxon>Viridiplantae</taxon>
        <taxon>Streptophyta</taxon>
        <taxon>Embryophyta</taxon>
        <taxon>Tracheophyta</taxon>
        <taxon>Spermatophyta</taxon>
        <taxon>Magnoliopsida</taxon>
        <taxon>eudicotyledons</taxon>
        <taxon>Gunneridae</taxon>
        <taxon>Pentapetalae</taxon>
        <taxon>rosids</taxon>
        <taxon>fabids</taxon>
        <taxon>Malpighiales</taxon>
        <taxon>Euphorbiaceae</taxon>
        <taxon>Crotonoideae</taxon>
        <taxon>Manihoteae</taxon>
        <taxon>Manihot</taxon>
    </lineage>
</organism>
<dbReference type="Gene3D" id="1.10.220.150">
    <property type="entry name" value="Arf GTPase activating protein"/>
    <property type="match status" value="1"/>
</dbReference>
<evidence type="ECO:0000313" key="11">
    <source>
        <dbReference type="Proteomes" id="UP000091857"/>
    </source>
</evidence>
<feature type="region of interest" description="Disordered" evidence="7">
    <location>
        <begin position="159"/>
        <end position="190"/>
    </location>
</feature>
<dbReference type="Gene3D" id="2.60.40.150">
    <property type="entry name" value="C2 domain"/>
    <property type="match status" value="1"/>
</dbReference>
<dbReference type="Pfam" id="PF00168">
    <property type="entry name" value="C2"/>
    <property type="match status" value="1"/>
</dbReference>
<keyword evidence="5" id="KW-0106">Calcium</keyword>
<gene>
    <name evidence="10" type="ORF">MANES_11G004400</name>
</gene>
<dbReference type="InterPro" id="IPR035892">
    <property type="entry name" value="C2_domain_sf"/>
</dbReference>
<sequence length="382" mass="42887">MEMSVRQENSDGAYGSMQDYLFPEKHSWSRKDRNKVPGPQRKLEKLLNQPGNKICADCGSPDPKWVSLSHGVYICIKCSGVHRSLGVHISKVLSIKLDEWTDEQVSCFIELGGNIAANKKYEACLPDECRKPKPDASIEERVEFIRRKYELLQFLGTSDNVTSSHRPQRTSSSSQTSSSQEKKPFDKQATRHRIGNALRNSWARKEAEYKYPKKSSSMAGMVEFIGLIKVNVVRGTNLAIRDVVSSDPYVIIALGHQSVRTRVIKNNLNPVWNESLMLSIPEQIPPLKLLVYDKDTFSTDDFMGEAEIDIQPLVAAAKAYETSSVTESTQLGKWVASKDNTLVQDGVITLIDGMVKQDISLRLQNVERGVLEIELECVPLTQ</sequence>
<accession>A0A251JQV7</accession>
<proteinExistence type="predicted"/>
<dbReference type="GO" id="GO:0008270">
    <property type="term" value="F:zinc ion binding"/>
    <property type="evidence" value="ECO:0007669"/>
    <property type="project" value="UniProtKB-KW"/>
</dbReference>
<dbReference type="SMART" id="SM00239">
    <property type="entry name" value="C2"/>
    <property type="match status" value="1"/>
</dbReference>
<dbReference type="PRINTS" id="PR00405">
    <property type="entry name" value="REVINTRACTNG"/>
</dbReference>
<keyword evidence="3 6" id="KW-0863">Zinc-finger</keyword>
<evidence type="ECO:0000259" key="8">
    <source>
        <dbReference type="PROSITE" id="PS50004"/>
    </source>
</evidence>